<dbReference type="InterPro" id="IPR010979">
    <property type="entry name" value="Ribosomal_uS13-like_H2TH"/>
</dbReference>
<dbReference type="Pfam" id="PF09292">
    <property type="entry name" value="Neil1-DNA_bind"/>
    <property type="match status" value="1"/>
</dbReference>
<evidence type="ECO:0000313" key="12">
    <source>
        <dbReference type="EMBL" id="KAK9393875.1"/>
    </source>
</evidence>
<dbReference type="GO" id="GO:0140078">
    <property type="term" value="F:class I DNA-(apurinic or apyrimidinic site) endonuclease activity"/>
    <property type="evidence" value="ECO:0007669"/>
    <property type="project" value="UniProtKB-EC"/>
</dbReference>
<proteinExistence type="inferred from homology"/>
<feature type="region of interest" description="Disordered" evidence="10">
    <location>
        <begin position="335"/>
        <end position="460"/>
    </location>
</feature>
<dbReference type="SUPFAM" id="SSF46946">
    <property type="entry name" value="S13-like H2TH domain"/>
    <property type="match status" value="1"/>
</dbReference>
<evidence type="ECO:0000256" key="9">
    <source>
        <dbReference type="ARBA" id="ARBA00023295"/>
    </source>
</evidence>
<keyword evidence="12" id="KW-0255">Endonuclease</keyword>
<dbReference type="FunFam" id="1.10.8.50:FF:000007">
    <property type="entry name" value="endonuclease 8-like 1 isoform X1"/>
    <property type="match status" value="1"/>
</dbReference>
<evidence type="ECO:0000256" key="1">
    <source>
        <dbReference type="ARBA" id="ARBA00009409"/>
    </source>
</evidence>
<feature type="region of interest" description="Disordered" evidence="10">
    <location>
        <begin position="1"/>
        <end position="23"/>
    </location>
</feature>
<evidence type="ECO:0000259" key="11">
    <source>
        <dbReference type="PROSITE" id="PS51068"/>
    </source>
</evidence>
<dbReference type="PROSITE" id="PS51068">
    <property type="entry name" value="FPG_CAT"/>
    <property type="match status" value="1"/>
</dbReference>
<dbReference type="SMART" id="SM00898">
    <property type="entry name" value="Fapy_DNA_glyco"/>
    <property type="match status" value="1"/>
</dbReference>
<dbReference type="EC" id="4.2.99.18" evidence="2"/>
<dbReference type="InterPro" id="IPR035937">
    <property type="entry name" value="FPG_N"/>
</dbReference>
<reference evidence="12 13" key="1">
    <citation type="journal article" date="2024" name="Proc. Natl. Acad. Sci. U.S.A.">
        <title>The genetic regulatory architecture and epigenomic basis for age-related changes in rattlesnake venom.</title>
        <authorList>
            <person name="Hogan M.P."/>
            <person name="Holding M.L."/>
            <person name="Nystrom G.S."/>
            <person name="Colston T.J."/>
            <person name="Bartlett D.A."/>
            <person name="Mason A.J."/>
            <person name="Ellsworth S.A."/>
            <person name="Rautsaw R.M."/>
            <person name="Lawrence K.C."/>
            <person name="Strickland J.L."/>
            <person name="He B."/>
            <person name="Fraser P."/>
            <person name="Margres M.J."/>
            <person name="Gilbert D.M."/>
            <person name="Gibbs H.L."/>
            <person name="Parkinson C.L."/>
            <person name="Rokyta D.R."/>
        </authorList>
    </citation>
    <scope>NUCLEOTIDE SEQUENCE [LARGE SCALE GENOMIC DNA]</scope>
    <source>
        <strain evidence="12">DRR0105</strain>
    </source>
</reference>
<feature type="compositionally biased region" description="Basic residues" evidence="10">
    <location>
        <begin position="435"/>
        <end position="446"/>
    </location>
</feature>
<evidence type="ECO:0000256" key="7">
    <source>
        <dbReference type="ARBA" id="ARBA00023239"/>
    </source>
</evidence>
<evidence type="ECO:0000256" key="10">
    <source>
        <dbReference type="SAM" id="MobiDB-lite"/>
    </source>
</evidence>
<feature type="compositionally biased region" description="Polar residues" evidence="10">
    <location>
        <begin position="1"/>
        <end position="18"/>
    </location>
</feature>
<dbReference type="PANTHER" id="PTHR22993:SF27">
    <property type="entry name" value="ENDONUCLEASE 8-LIKE 1"/>
    <property type="match status" value="1"/>
</dbReference>
<keyword evidence="9" id="KW-0326">Glycosidase</keyword>
<comment type="caution">
    <text evidence="12">The sequence shown here is derived from an EMBL/GenBank/DDBJ whole genome shotgun (WGS) entry which is preliminary data.</text>
</comment>
<dbReference type="Gene3D" id="1.10.8.50">
    <property type="match status" value="1"/>
</dbReference>
<feature type="compositionally biased region" description="Polar residues" evidence="10">
    <location>
        <begin position="360"/>
        <end position="378"/>
    </location>
</feature>
<evidence type="ECO:0000256" key="6">
    <source>
        <dbReference type="ARBA" id="ARBA00023204"/>
    </source>
</evidence>
<gene>
    <name evidence="12" type="ORF">NXF25_015538</name>
</gene>
<dbReference type="Gene3D" id="3.20.190.10">
    <property type="entry name" value="MutM-like, N-terminal"/>
    <property type="match status" value="1"/>
</dbReference>
<feature type="compositionally biased region" description="Low complexity" evidence="10">
    <location>
        <begin position="418"/>
        <end position="427"/>
    </location>
</feature>
<dbReference type="GO" id="GO:0005634">
    <property type="term" value="C:nucleus"/>
    <property type="evidence" value="ECO:0007669"/>
    <property type="project" value="TreeGrafter"/>
</dbReference>
<keyword evidence="13" id="KW-1185">Reference proteome</keyword>
<dbReference type="GO" id="GO:0019104">
    <property type="term" value="F:DNA N-glycosylase activity"/>
    <property type="evidence" value="ECO:0007669"/>
    <property type="project" value="InterPro"/>
</dbReference>
<dbReference type="Pfam" id="PF01149">
    <property type="entry name" value="Fapy_DNA_glyco"/>
    <property type="match status" value="1"/>
</dbReference>
<evidence type="ECO:0000256" key="2">
    <source>
        <dbReference type="ARBA" id="ARBA00012720"/>
    </source>
</evidence>
<evidence type="ECO:0000313" key="13">
    <source>
        <dbReference type="Proteomes" id="UP001474421"/>
    </source>
</evidence>
<protein>
    <recommendedName>
        <fullName evidence="2">DNA-(apurinic or apyrimidinic site) lyase</fullName>
        <ecNumber evidence="2">4.2.99.18</ecNumber>
    </recommendedName>
</protein>
<dbReference type="SUPFAM" id="SSF57716">
    <property type="entry name" value="Glucocorticoid receptor-like (DNA-binding domain)"/>
    <property type="match status" value="1"/>
</dbReference>
<keyword evidence="8" id="KW-0511">Multifunctional enzyme</keyword>
<comment type="similarity">
    <text evidence="1">Belongs to the FPG family.</text>
</comment>
<keyword evidence="4" id="KW-0378">Hydrolase</keyword>
<dbReference type="InterPro" id="IPR015371">
    <property type="entry name" value="Endonuclease-VIII_DNA-bd"/>
</dbReference>
<keyword evidence="12" id="KW-0540">Nuclease</keyword>
<dbReference type="Proteomes" id="UP001474421">
    <property type="component" value="Unassembled WGS sequence"/>
</dbReference>
<dbReference type="PANTHER" id="PTHR22993">
    <property type="entry name" value="FORMAMIDOPYRIMIDINE-DNA GLYCOSYLASE"/>
    <property type="match status" value="1"/>
</dbReference>
<evidence type="ECO:0000256" key="5">
    <source>
        <dbReference type="ARBA" id="ARBA00023125"/>
    </source>
</evidence>
<evidence type="ECO:0000256" key="3">
    <source>
        <dbReference type="ARBA" id="ARBA00022763"/>
    </source>
</evidence>
<dbReference type="GO" id="GO:0008270">
    <property type="term" value="F:zinc ion binding"/>
    <property type="evidence" value="ECO:0007669"/>
    <property type="project" value="InterPro"/>
</dbReference>
<keyword evidence="5" id="KW-0238">DNA-binding</keyword>
<dbReference type="SUPFAM" id="SSF81624">
    <property type="entry name" value="N-terminal domain of MutM-like DNA repair proteins"/>
    <property type="match status" value="1"/>
</dbReference>
<feature type="domain" description="Formamidopyrimidine-DNA glycosylase catalytic" evidence="11">
    <location>
        <begin position="106"/>
        <end position="173"/>
    </location>
</feature>
<sequence>MRPSETTTPKMLGGSSQPIGAEGAVPCINPSLGGAEDCREQRVASGQLQEWLVEAGKLWPGALLGALSLPSTFASPTFWAQDAGGPRGLSSLQIHQLSVCRNYVYGEELKLTLTPIKQEGSKKPPMDLVFRFGMSGNFKLVPISDMPKHAHLRFYTQEKPRRVLCYVDVRRFGKWEVDSTWQPNRGPCVMLEYEQFRENILRNLSDKAFDKPICEALLNQKYFNGVGNYLRAEILYQSKIPPFEKARTVLEDLQRGLQVSGATTLSKKVKLKRENPDLLEVCHLLPMEVVNLGSGKGYDPTNREDFAVFEEWLHCYSLPGMKTLRDANGRTIWFQGDPGPLAPKGGKSQKKKTQAKSKPAVQSSKASKPKRNSSSSPAQKEVKGRRKLKPEDGVIQEKEDGSVVGKRASGPKTRSQKSSSDLQESLPPSSPPPAQKRRTPAQKKQTKAPAISRSKRVKAS</sequence>
<dbReference type="InterPro" id="IPR012319">
    <property type="entry name" value="FPG_cat"/>
</dbReference>
<feature type="compositionally biased region" description="Basic and acidic residues" evidence="10">
    <location>
        <begin position="389"/>
        <end position="401"/>
    </location>
</feature>
<keyword evidence="3" id="KW-0227">DNA damage</keyword>
<keyword evidence="7" id="KW-0456">Lyase</keyword>
<organism evidence="12 13">
    <name type="scientific">Crotalus adamanteus</name>
    <name type="common">Eastern diamondback rattlesnake</name>
    <dbReference type="NCBI Taxonomy" id="8729"/>
    <lineage>
        <taxon>Eukaryota</taxon>
        <taxon>Metazoa</taxon>
        <taxon>Chordata</taxon>
        <taxon>Craniata</taxon>
        <taxon>Vertebrata</taxon>
        <taxon>Euteleostomi</taxon>
        <taxon>Lepidosauria</taxon>
        <taxon>Squamata</taxon>
        <taxon>Bifurcata</taxon>
        <taxon>Unidentata</taxon>
        <taxon>Episquamata</taxon>
        <taxon>Toxicofera</taxon>
        <taxon>Serpentes</taxon>
        <taxon>Colubroidea</taxon>
        <taxon>Viperidae</taxon>
        <taxon>Crotalinae</taxon>
        <taxon>Crotalus</taxon>
    </lineage>
</organism>
<dbReference type="GO" id="GO:0006284">
    <property type="term" value="P:base-excision repair"/>
    <property type="evidence" value="ECO:0007669"/>
    <property type="project" value="InterPro"/>
</dbReference>
<dbReference type="AlphaFoldDB" id="A0AAW1AVC2"/>
<accession>A0AAW1AVC2</accession>
<dbReference type="InterPro" id="IPR015886">
    <property type="entry name" value="H2TH_FPG"/>
</dbReference>
<keyword evidence="6" id="KW-0234">DNA repair</keyword>
<evidence type="ECO:0000256" key="4">
    <source>
        <dbReference type="ARBA" id="ARBA00022801"/>
    </source>
</evidence>
<dbReference type="GO" id="GO:0003684">
    <property type="term" value="F:damaged DNA binding"/>
    <property type="evidence" value="ECO:0007669"/>
    <property type="project" value="InterPro"/>
</dbReference>
<evidence type="ECO:0000256" key="8">
    <source>
        <dbReference type="ARBA" id="ARBA00023268"/>
    </source>
</evidence>
<dbReference type="SMART" id="SM01232">
    <property type="entry name" value="H2TH"/>
    <property type="match status" value="1"/>
</dbReference>
<dbReference type="EMBL" id="JAOTOJ010000012">
    <property type="protein sequence ID" value="KAK9393875.1"/>
    <property type="molecule type" value="Genomic_DNA"/>
</dbReference>
<name>A0AAW1AVC2_CROAD</name>